<dbReference type="FunFam" id="3.40.50.12780:FF:000003">
    <property type="entry name" value="Long-chain-fatty-acid--CoA ligase FadD"/>
    <property type="match status" value="1"/>
</dbReference>
<reference evidence="5 6" key="1">
    <citation type="submission" date="2020-08" db="EMBL/GenBank/DDBJ databases">
        <title>Cohnella phylogeny.</title>
        <authorList>
            <person name="Dunlap C."/>
        </authorList>
    </citation>
    <scope>NUCLEOTIDE SEQUENCE [LARGE SCALE GENOMIC DNA]</scope>
    <source>
        <strain evidence="5 6">DSM 28246</strain>
    </source>
</reference>
<evidence type="ECO:0000256" key="2">
    <source>
        <dbReference type="ARBA" id="ARBA00022598"/>
    </source>
</evidence>
<dbReference type="EMBL" id="JACJVP010000004">
    <property type="protein sequence ID" value="MBB6669769.1"/>
    <property type="molecule type" value="Genomic_DNA"/>
</dbReference>
<accession>A0A7X0RPC4</accession>
<proteinExistence type="inferred from homology"/>
<dbReference type="Pfam" id="PF00501">
    <property type="entry name" value="AMP-binding"/>
    <property type="match status" value="1"/>
</dbReference>
<dbReference type="InterPro" id="IPR020845">
    <property type="entry name" value="AMP-binding_CS"/>
</dbReference>
<organism evidence="5 6">
    <name type="scientific">Cohnella nanjingensis</name>
    <dbReference type="NCBI Taxonomy" id="1387779"/>
    <lineage>
        <taxon>Bacteria</taxon>
        <taxon>Bacillati</taxon>
        <taxon>Bacillota</taxon>
        <taxon>Bacilli</taxon>
        <taxon>Bacillales</taxon>
        <taxon>Paenibacillaceae</taxon>
        <taxon>Cohnella</taxon>
    </lineage>
</organism>
<evidence type="ECO:0000313" key="6">
    <source>
        <dbReference type="Proteomes" id="UP000547209"/>
    </source>
</evidence>
<dbReference type="FunFam" id="3.30.300.30:FF:000008">
    <property type="entry name" value="2,3-dihydroxybenzoate-AMP ligase"/>
    <property type="match status" value="1"/>
</dbReference>
<dbReference type="InterPro" id="IPR042099">
    <property type="entry name" value="ANL_N_sf"/>
</dbReference>
<feature type="domain" description="AMP-binding enzyme C-terminal" evidence="4">
    <location>
        <begin position="468"/>
        <end position="543"/>
    </location>
</feature>
<dbReference type="Gene3D" id="3.40.50.12780">
    <property type="entry name" value="N-terminal domain of ligase-like"/>
    <property type="match status" value="1"/>
</dbReference>
<evidence type="ECO:0000256" key="1">
    <source>
        <dbReference type="ARBA" id="ARBA00006432"/>
    </source>
</evidence>
<dbReference type="InterPro" id="IPR045851">
    <property type="entry name" value="AMP-bd_C_sf"/>
</dbReference>
<dbReference type="PANTHER" id="PTHR43767">
    <property type="entry name" value="LONG-CHAIN-FATTY-ACID--COA LIGASE"/>
    <property type="match status" value="1"/>
</dbReference>
<name>A0A7X0RPC4_9BACL</name>
<protein>
    <submittedName>
        <fullName evidence="5">AMP-binding protein</fullName>
    </submittedName>
</protein>
<evidence type="ECO:0000259" key="3">
    <source>
        <dbReference type="Pfam" id="PF00501"/>
    </source>
</evidence>
<comment type="caution">
    <text evidence="5">The sequence shown here is derived from an EMBL/GenBank/DDBJ whole genome shotgun (WGS) entry which is preliminary data.</text>
</comment>
<dbReference type="InterPro" id="IPR025110">
    <property type="entry name" value="AMP-bd_C"/>
</dbReference>
<comment type="similarity">
    <text evidence="1">Belongs to the ATP-dependent AMP-binding enzyme family.</text>
</comment>
<dbReference type="PROSITE" id="PS00455">
    <property type="entry name" value="AMP_BINDING"/>
    <property type="match status" value="1"/>
</dbReference>
<dbReference type="InterPro" id="IPR050237">
    <property type="entry name" value="ATP-dep_AMP-bd_enzyme"/>
</dbReference>
<feature type="domain" description="AMP-dependent synthetase/ligase" evidence="3">
    <location>
        <begin position="32"/>
        <end position="418"/>
    </location>
</feature>
<dbReference type="SUPFAM" id="SSF56801">
    <property type="entry name" value="Acetyl-CoA synthetase-like"/>
    <property type="match status" value="1"/>
</dbReference>
<dbReference type="PANTHER" id="PTHR43767:SF9">
    <property type="entry name" value="LONG-CHAIN-FATTY-ACID--COA LIGASE"/>
    <property type="match status" value="1"/>
</dbReference>
<gene>
    <name evidence="5" type="ORF">H7C19_03605</name>
</gene>
<dbReference type="InterPro" id="IPR000873">
    <property type="entry name" value="AMP-dep_synth/lig_dom"/>
</dbReference>
<dbReference type="Proteomes" id="UP000547209">
    <property type="component" value="Unassembled WGS sequence"/>
</dbReference>
<keyword evidence="6" id="KW-1185">Reference proteome</keyword>
<evidence type="ECO:0000259" key="4">
    <source>
        <dbReference type="Pfam" id="PF13193"/>
    </source>
</evidence>
<sequence>MMSLQPWLSHYPKEVPPHYPYPKKNLADFLIQSAADYPAHAALHFMGKEMKYADLLEGAYRFAHAIRGLGVAKGDRVAIMLPNCPQLVIAYYGTLFAGGVVVMTNPLYMPRELEHQLSDSGARVVVTLDLLHGKLKEVMPKTPVRDVIVTSVKDYLPFPKNLLYPLKAKKDGLNLEVVYEPGIHSFVRLMHDASGEPCHTDVDAENDLALLQYTGGTTGVSKGVMLTHYNVIVNTMQISLWAYKCKPGKERYLAALPFFHVFGLTVLMNKAVLQGGCLILVPKFEAGQILQVVHKLKPTIFPGAPTMYIALLNHRNLSQYDLSSIKMCISGAAPLPYEVQERFEKLSGGRLIEGYGLTEASPVTMANNVWEKRKSGSIGIPLPDTVAKIVHPDTGEELPVGETGELAVRGPQVMKGYWNAPEETAKTLRDGWLRTGDMARMDEDGYFYIMDRMKDIIIAGGFNIYPREIEEVLFEHPDIQEAAVLGVPDPYRGETVKAYIVFKEGKQATEKALEQWCRQRLAAYKVPHLYEFRDSLPKTLAGKVLRRKLLEEDSAQRERIGK</sequence>
<dbReference type="Pfam" id="PF13193">
    <property type="entry name" value="AMP-binding_C"/>
    <property type="match status" value="1"/>
</dbReference>
<dbReference type="CDD" id="cd05936">
    <property type="entry name" value="FC-FACS_FadD_like"/>
    <property type="match status" value="1"/>
</dbReference>
<evidence type="ECO:0000313" key="5">
    <source>
        <dbReference type="EMBL" id="MBB6669769.1"/>
    </source>
</evidence>
<dbReference type="GO" id="GO:0016877">
    <property type="term" value="F:ligase activity, forming carbon-sulfur bonds"/>
    <property type="evidence" value="ECO:0007669"/>
    <property type="project" value="UniProtKB-ARBA"/>
</dbReference>
<dbReference type="AlphaFoldDB" id="A0A7X0RPC4"/>
<keyword evidence="2" id="KW-0436">Ligase</keyword>
<dbReference type="Gene3D" id="3.30.300.30">
    <property type="match status" value="1"/>
</dbReference>